<evidence type="ECO:0000313" key="1">
    <source>
        <dbReference type="EMBL" id="CAD8111203.1"/>
    </source>
</evidence>
<protein>
    <submittedName>
        <fullName evidence="1">Uncharacterized protein</fullName>
    </submittedName>
</protein>
<reference evidence="1" key="1">
    <citation type="submission" date="2021-01" db="EMBL/GenBank/DDBJ databases">
        <authorList>
            <consortium name="Genoscope - CEA"/>
            <person name="William W."/>
        </authorList>
    </citation>
    <scope>NUCLEOTIDE SEQUENCE</scope>
</reference>
<dbReference type="AlphaFoldDB" id="A0A8S1Q7G6"/>
<comment type="caution">
    <text evidence="1">The sequence shown here is derived from an EMBL/GenBank/DDBJ whole genome shotgun (WGS) entry which is preliminary data.</text>
</comment>
<organism evidence="1 2">
    <name type="scientific">Paramecium primaurelia</name>
    <dbReference type="NCBI Taxonomy" id="5886"/>
    <lineage>
        <taxon>Eukaryota</taxon>
        <taxon>Sar</taxon>
        <taxon>Alveolata</taxon>
        <taxon>Ciliophora</taxon>
        <taxon>Intramacronucleata</taxon>
        <taxon>Oligohymenophorea</taxon>
        <taxon>Peniculida</taxon>
        <taxon>Parameciidae</taxon>
        <taxon>Paramecium</taxon>
    </lineage>
</organism>
<name>A0A8S1Q7G6_PARPR</name>
<sequence length="209" mass="24726">MKITFTTQSNSTQNKYWGINAFDLYIGKCSINCEQCYGPGYKQCTACIKDWVVFKGECIYYNQIPPLTWEHISIVQQLNNISDNIYQIQLKSDQIDQETLKLGENEIEFDLNMPILNLEIQAQCLKNVNIYNSFQIYIRQNNQKQYLYTFSCKENLPTIIIKTHQVQKFEQIKQFLLNLTETSVELYQLVIIEYQQTQLLILSLNFIWI</sequence>
<accession>A0A8S1Q7G6</accession>
<dbReference type="EMBL" id="CAJJDM010000150">
    <property type="protein sequence ID" value="CAD8111203.1"/>
    <property type="molecule type" value="Genomic_DNA"/>
</dbReference>
<dbReference type="Proteomes" id="UP000688137">
    <property type="component" value="Unassembled WGS sequence"/>
</dbReference>
<keyword evidence="2" id="KW-1185">Reference proteome</keyword>
<gene>
    <name evidence="1" type="ORF">PPRIM_AZ9-3.1.T1460150</name>
</gene>
<dbReference type="InterPro" id="IPR006212">
    <property type="entry name" value="Furin_repeat"/>
</dbReference>
<evidence type="ECO:0000313" key="2">
    <source>
        <dbReference type="Proteomes" id="UP000688137"/>
    </source>
</evidence>
<proteinExistence type="predicted"/>
<dbReference type="CDD" id="cd00064">
    <property type="entry name" value="FU"/>
    <property type="match status" value="1"/>
</dbReference>